<dbReference type="PANTHER" id="PTHR23527">
    <property type="entry name" value="BLL3282 PROTEIN"/>
    <property type="match status" value="1"/>
</dbReference>
<dbReference type="Proteomes" id="UP000268285">
    <property type="component" value="Unassembled WGS sequence"/>
</dbReference>
<evidence type="ECO:0000313" key="3">
    <source>
        <dbReference type="Proteomes" id="UP000268285"/>
    </source>
</evidence>
<evidence type="ECO:0000256" key="1">
    <source>
        <dbReference type="SAM" id="MobiDB-lite"/>
    </source>
</evidence>
<organism evidence="2 3">
    <name type="scientific">Mycobacterium pseudokansasii</name>
    <dbReference type="NCBI Taxonomy" id="2341080"/>
    <lineage>
        <taxon>Bacteria</taxon>
        <taxon>Bacillati</taxon>
        <taxon>Actinomycetota</taxon>
        <taxon>Actinomycetes</taxon>
        <taxon>Mycobacteriales</taxon>
        <taxon>Mycobacteriaceae</taxon>
        <taxon>Mycobacterium</taxon>
    </lineage>
</organism>
<dbReference type="Gene3D" id="1.20.1250.20">
    <property type="entry name" value="MFS general substrate transporter like domains"/>
    <property type="match status" value="1"/>
</dbReference>
<keyword evidence="3" id="KW-1185">Reference proteome</keyword>
<name>A0A498QPR7_9MYCO</name>
<dbReference type="SUPFAM" id="SSF103473">
    <property type="entry name" value="MFS general substrate transporter"/>
    <property type="match status" value="1"/>
</dbReference>
<dbReference type="InterPro" id="IPR036259">
    <property type="entry name" value="MFS_trans_sf"/>
</dbReference>
<feature type="region of interest" description="Disordered" evidence="1">
    <location>
        <begin position="81"/>
        <end position="107"/>
    </location>
</feature>
<evidence type="ECO:0000313" key="2">
    <source>
        <dbReference type="EMBL" id="VBA49195.1"/>
    </source>
</evidence>
<dbReference type="EMBL" id="UPHU01000001">
    <property type="protein sequence ID" value="VBA49195.1"/>
    <property type="molecule type" value="Genomic_DNA"/>
</dbReference>
<feature type="compositionally biased region" description="Basic and acidic residues" evidence="1">
    <location>
        <begin position="84"/>
        <end position="95"/>
    </location>
</feature>
<dbReference type="InterPro" id="IPR052952">
    <property type="entry name" value="MFS-Transporter"/>
</dbReference>
<reference evidence="2 3" key="1">
    <citation type="submission" date="2018-09" db="EMBL/GenBank/DDBJ databases">
        <authorList>
            <person name="Tagini F."/>
        </authorList>
    </citation>
    <scope>NUCLEOTIDE SEQUENCE [LARGE SCALE GENOMIC DNA]</scope>
    <source>
        <strain evidence="2 3">MK142</strain>
    </source>
</reference>
<protein>
    <submittedName>
        <fullName evidence="2">Putative MFS-type transporter</fullName>
    </submittedName>
</protein>
<dbReference type="AlphaFoldDB" id="A0A498QPR7"/>
<proteinExistence type="predicted"/>
<accession>A0A498QPR7</accession>
<dbReference type="PANTHER" id="PTHR23527:SF1">
    <property type="entry name" value="BLL3282 PROTEIN"/>
    <property type="match status" value="1"/>
</dbReference>
<dbReference type="RefSeq" id="WP_246013621.1">
    <property type="nucleotide sequence ID" value="NZ_JAIENV010000176.1"/>
</dbReference>
<gene>
    <name evidence="2" type="ORF">LAUMK142_01764</name>
</gene>
<sequence>MVMVSVITVMDNGLEATAITEFARQFWSGRALGVQNTTQRLMTLAGPPAFGAMITVGGYPLALALCGLFPLSAAPLVPVGLRPPDAEDREAEHSLGRLPRKPVQARD</sequence>